<dbReference type="AlphaFoldDB" id="T1A528"/>
<dbReference type="PROSITE" id="PS50862">
    <property type="entry name" value="AA_TRNA_LIGASE_II"/>
    <property type="match status" value="1"/>
</dbReference>
<dbReference type="GO" id="GO:0004815">
    <property type="term" value="F:aspartate-tRNA ligase activity"/>
    <property type="evidence" value="ECO:0007669"/>
    <property type="project" value="UniProtKB-EC"/>
</dbReference>
<dbReference type="HAMAP" id="MF_00044">
    <property type="entry name" value="Asp_tRNA_synth_type1"/>
    <property type="match status" value="1"/>
</dbReference>
<dbReference type="Gene3D" id="3.30.1360.30">
    <property type="entry name" value="GAD-like domain"/>
    <property type="match status" value="1"/>
</dbReference>
<feature type="domain" description="Aminoacyl-transfer RNA synthetases class-II family profile" evidence="7">
    <location>
        <begin position="142"/>
        <end position="557"/>
    </location>
</feature>
<dbReference type="GO" id="GO:0003676">
    <property type="term" value="F:nucleic acid binding"/>
    <property type="evidence" value="ECO:0007669"/>
    <property type="project" value="InterPro"/>
</dbReference>
<dbReference type="GO" id="GO:0006422">
    <property type="term" value="P:aspartyl-tRNA aminoacylation"/>
    <property type="evidence" value="ECO:0007669"/>
    <property type="project" value="TreeGrafter"/>
</dbReference>
<comment type="similarity">
    <text evidence="1">Belongs to the class-II aminoacyl-tRNA synthetase family. Type 1 subfamily.</text>
</comment>
<dbReference type="Pfam" id="PF02938">
    <property type="entry name" value="GAD"/>
    <property type="match status" value="1"/>
</dbReference>
<evidence type="ECO:0000259" key="7">
    <source>
        <dbReference type="PROSITE" id="PS50862"/>
    </source>
</evidence>
<dbReference type="EMBL" id="AUZY01006986">
    <property type="protein sequence ID" value="EQD52018.1"/>
    <property type="molecule type" value="Genomic_DNA"/>
</dbReference>
<dbReference type="InterPro" id="IPR004364">
    <property type="entry name" value="Aa-tRNA-synt_II"/>
</dbReference>
<evidence type="ECO:0000256" key="6">
    <source>
        <dbReference type="ARBA" id="ARBA00023146"/>
    </source>
</evidence>
<protein>
    <submittedName>
        <fullName evidence="8">Aspartyl-tRNA synthetase</fullName>
        <ecNumber evidence="8">6.1.1.12</ecNumber>
    </submittedName>
</protein>
<organism evidence="8">
    <name type="scientific">mine drainage metagenome</name>
    <dbReference type="NCBI Taxonomy" id="410659"/>
    <lineage>
        <taxon>unclassified sequences</taxon>
        <taxon>metagenomes</taxon>
        <taxon>ecological metagenomes</taxon>
    </lineage>
</organism>
<proteinExistence type="inferred from homology"/>
<dbReference type="PANTHER" id="PTHR22594">
    <property type="entry name" value="ASPARTYL/LYSYL-TRNA SYNTHETASE"/>
    <property type="match status" value="1"/>
</dbReference>
<keyword evidence="2 8" id="KW-0436">Ligase</keyword>
<dbReference type="InterPro" id="IPR029351">
    <property type="entry name" value="GAD_dom"/>
</dbReference>
<dbReference type="GO" id="GO:0005737">
    <property type="term" value="C:cytoplasm"/>
    <property type="evidence" value="ECO:0007669"/>
    <property type="project" value="InterPro"/>
</dbReference>
<dbReference type="Gene3D" id="3.30.930.10">
    <property type="entry name" value="Bira Bifunctional Protein, Domain 2"/>
    <property type="match status" value="1"/>
</dbReference>
<dbReference type="SUPFAM" id="SSF55681">
    <property type="entry name" value="Class II aaRS and biotin synthetases"/>
    <property type="match status" value="1"/>
</dbReference>
<dbReference type="NCBIfam" id="TIGR00459">
    <property type="entry name" value="aspS_bact"/>
    <property type="match status" value="1"/>
</dbReference>
<dbReference type="Gene3D" id="2.40.50.140">
    <property type="entry name" value="Nucleic acid-binding proteins"/>
    <property type="match status" value="1"/>
</dbReference>
<evidence type="ECO:0000256" key="3">
    <source>
        <dbReference type="ARBA" id="ARBA00022741"/>
    </source>
</evidence>
<dbReference type="NCBIfam" id="NF001750">
    <property type="entry name" value="PRK00476.1"/>
    <property type="match status" value="1"/>
</dbReference>
<comment type="caution">
    <text evidence="8">The sequence shown here is derived from an EMBL/GenBank/DDBJ whole genome shotgun (WGS) entry which is preliminary data.</text>
</comment>
<evidence type="ECO:0000256" key="4">
    <source>
        <dbReference type="ARBA" id="ARBA00022840"/>
    </source>
</evidence>
<dbReference type="InterPro" id="IPR002312">
    <property type="entry name" value="Asp/Asn-tRNA-synth_IIb"/>
</dbReference>
<evidence type="ECO:0000313" key="8">
    <source>
        <dbReference type="EMBL" id="EQD52018.1"/>
    </source>
</evidence>
<dbReference type="InterPro" id="IPR047089">
    <property type="entry name" value="Asp-tRNA-ligase_1_N"/>
</dbReference>
<dbReference type="Pfam" id="PF00152">
    <property type="entry name" value="tRNA-synt_2"/>
    <property type="match status" value="1"/>
</dbReference>
<dbReference type="Pfam" id="PF01336">
    <property type="entry name" value="tRNA_anti-codon"/>
    <property type="match status" value="1"/>
</dbReference>
<dbReference type="SUPFAM" id="SSF50249">
    <property type="entry name" value="Nucleic acid-binding proteins"/>
    <property type="match status" value="1"/>
</dbReference>
<dbReference type="CDD" id="cd00777">
    <property type="entry name" value="AspRS_core"/>
    <property type="match status" value="1"/>
</dbReference>
<name>T1A528_9ZZZZ</name>
<gene>
    <name evidence="8" type="ORF">B1B_10755</name>
</gene>
<accession>T1A528</accession>
<evidence type="ECO:0000256" key="5">
    <source>
        <dbReference type="ARBA" id="ARBA00022917"/>
    </source>
</evidence>
<dbReference type="InterPro" id="IPR045864">
    <property type="entry name" value="aa-tRNA-synth_II/BPL/LPL"/>
</dbReference>
<dbReference type="InterPro" id="IPR047090">
    <property type="entry name" value="AspRS_core"/>
</dbReference>
<dbReference type="PRINTS" id="PR01042">
    <property type="entry name" value="TRNASYNTHASP"/>
</dbReference>
<keyword evidence="4" id="KW-0067">ATP-binding</keyword>
<dbReference type="CDD" id="cd04317">
    <property type="entry name" value="EcAspRS_like_N"/>
    <property type="match status" value="1"/>
</dbReference>
<dbReference type="InterPro" id="IPR004365">
    <property type="entry name" value="NA-bd_OB_tRNA"/>
</dbReference>
<keyword evidence="3" id="KW-0547">Nucleotide-binding</keyword>
<dbReference type="PANTHER" id="PTHR22594:SF5">
    <property type="entry name" value="ASPARTATE--TRNA LIGASE, MITOCHONDRIAL"/>
    <property type="match status" value="1"/>
</dbReference>
<sequence length="594" mass="66686">MRDYPCGAIPEDAVGREIRLAGWVHHRRDHGGVIFIDLRDFSGLIQLVFSPDDPELFACAERLRAEFVIAIRGQVTARPPGTENPDLATGGIEIRVRTLDVLNRAEPLPFPLDETDTSEEVRLRYRYLDLRRPDLQNRLRKRARIAQQLRAWLDERGFVEVETPVLTRATPEGARDYLVPSRTHPGRFFALPQSPQLFKQILMIGGLDRYYQIVRCFRDEDLRADRQPEFTQLDIETSFLDEETFMGLMEEMVRHLIHRIMGVQLPEPFPRLTYAEALARYGSDKPDLRNPLVLTELTDLVGQTAFKVFRDASRETGGRVAALRLPGGSRLTRSQIDEWTEYAKSLGAPGLAWIRVNDPARLPDGLASPIVKFLEPDFLEAMLQRTGAGAGDLLFFGAGAARSVNDVLAHLSMRLGRDLGLTGEELQPLWVVDFPMFEWSEEEGRFQALHHPFTAPQTADLELLAQDPGRVRSRAYDMVLNGYEVGGGSIRIHDADLQRRIFSLLGLSTGEMNEKFGFLLEALGFGAPPHGGMAFGLDRLVMLMTRAENIREVIAFPKTQSATDPLTGAPGTVTAAQLRELGIAIRKTPDRTEN</sequence>
<evidence type="ECO:0000256" key="2">
    <source>
        <dbReference type="ARBA" id="ARBA00022598"/>
    </source>
</evidence>
<dbReference type="SUPFAM" id="SSF55261">
    <property type="entry name" value="GAD domain-like"/>
    <property type="match status" value="1"/>
</dbReference>
<evidence type="ECO:0000256" key="1">
    <source>
        <dbReference type="ARBA" id="ARBA00006303"/>
    </source>
</evidence>
<reference evidence="8" key="2">
    <citation type="journal article" date="2014" name="ISME J.">
        <title>Microbial stratification in low pH oxic and suboxic macroscopic growths along an acid mine drainage.</title>
        <authorList>
            <person name="Mendez-Garcia C."/>
            <person name="Mesa V."/>
            <person name="Sprenger R.R."/>
            <person name="Richter M."/>
            <person name="Diez M.S."/>
            <person name="Solano J."/>
            <person name="Bargiela R."/>
            <person name="Golyshina O.V."/>
            <person name="Manteca A."/>
            <person name="Ramos J.L."/>
            <person name="Gallego J.R."/>
            <person name="Llorente I."/>
            <person name="Martins Dos Santos V.A."/>
            <person name="Jensen O.N."/>
            <person name="Pelaez A.I."/>
            <person name="Sanchez J."/>
            <person name="Ferrer M."/>
        </authorList>
    </citation>
    <scope>NUCLEOTIDE SEQUENCE</scope>
</reference>
<dbReference type="InterPro" id="IPR006195">
    <property type="entry name" value="aa-tRNA-synth_II"/>
</dbReference>
<keyword evidence="6 8" id="KW-0030">Aminoacyl-tRNA synthetase</keyword>
<reference evidence="8" key="1">
    <citation type="submission" date="2013-08" db="EMBL/GenBank/DDBJ databases">
        <authorList>
            <person name="Mendez C."/>
            <person name="Richter M."/>
            <person name="Ferrer M."/>
            <person name="Sanchez J."/>
        </authorList>
    </citation>
    <scope>NUCLEOTIDE SEQUENCE</scope>
</reference>
<dbReference type="GO" id="GO:0005524">
    <property type="term" value="F:ATP binding"/>
    <property type="evidence" value="ECO:0007669"/>
    <property type="project" value="UniProtKB-KW"/>
</dbReference>
<dbReference type="EC" id="6.1.1.12" evidence="8"/>
<dbReference type="InterPro" id="IPR004524">
    <property type="entry name" value="Asp-tRNA-ligase_1"/>
</dbReference>
<keyword evidence="5" id="KW-0648">Protein biosynthesis</keyword>
<dbReference type="InterPro" id="IPR004115">
    <property type="entry name" value="GAD-like_sf"/>
</dbReference>
<dbReference type="InterPro" id="IPR012340">
    <property type="entry name" value="NA-bd_OB-fold"/>
</dbReference>